<accession>A0A835ADR9</accession>
<dbReference type="GO" id="GO:0019948">
    <property type="term" value="F:SUMO activating enzyme activity"/>
    <property type="evidence" value="ECO:0007669"/>
    <property type="project" value="TreeGrafter"/>
</dbReference>
<sequence>MDGAGAEGELTAQETALYDRQIRVWGVDAQKRLSKAHVLVCGMNGTTIEVVLLPVDLIFACLFFKFCKNIVLAGVGSLSLMDDHVVTEDDLNANFLIPPDESIYGGRSRAEVCCDSLKDFNPMVRVYVEKGDPSLINGEFLDKFDIIVVSGASLKTKRSKRIAFYAIDCKDSCGEIFVDLQKHSYIQKKHGGETEQQELTYPSLQEAISVPWSNLPRKTTKLYFAMRVLENYELSEGRSPGETTLSDIPAVLALRKDMCDKMSINESQIPTALMERLLAAGKKEHPPVCAILGGILGQEVIKSISCKGDPINNLFYFDAADGKGVIEDIPPPPAN</sequence>
<evidence type="ECO:0000256" key="4">
    <source>
        <dbReference type="ARBA" id="ARBA00022786"/>
    </source>
</evidence>
<proteinExistence type="inferred from homology"/>
<evidence type="ECO:0000256" key="7">
    <source>
        <dbReference type="ARBA" id="ARBA00044354"/>
    </source>
</evidence>
<dbReference type="GO" id="GO:0016925">
    <property type="term" value="P:protein sumoylation"/>
    <property type="evidence" value="ECO:0007669"/>
    <property type="project" value="TreeGrafter"/>
</dbReference>
<name>A0A835ADR9_9POAL</name>
<dbReference type="Proteomes" id="UP000636709">
    <property type="component" value="Unassembled WGS sequence"/>
</dbReference>
<comment type="pathway">
    <text evidence="2">Protein modification; protein sumoylation.</text>
</comment>
<dbReference type="InterPro" id="IPR045886">
    <property type="entry name" value="ThiF/MoeB/HesA"/>
</dbReference>
<dbReference type="GO" id="GO:0005737">
    <property type="term" value="C:cytoplasm"/>
    <property type="evidence" value="ECO:0007669"/>
    <property type="project" value="TreeGrafter"/>
</dbReference>
<comment type="similarity">
    <text evidence="3">Belongs to the ubiquitin-activating E1 family.</text>
</comment>
<dbReference type="Pfam" id="PF00899">
    <property type="entry name" value="ThiF"/>
    <property type="match status" value="1"/>
</dbReference>
<keyword evidence="11" id="KW-1185">Reference proteome</keyword>
<evidence type="ECO:0000256" key="5">
    <source>
        <dbReference type="ARBA" id="ARBA00022990"/>
    </source>
</evidence>
<dbReference type="PANTHER" id="PTHR10953">
    <property type="entry name" value="UBIQUITIN-ACTIVATING ENZYME E1"/>
    <property type="match status" value="1"/>
</dbReference>
<reference evidence="10" key="1">
    <citation type="submission" date="2020-07" db="EMBL/GenBank/DDBJ databases">
        <title>Genome sequence and genetic diversity analysis of an under-domesticated orphan crop, white fonio (Digitaria exilis).</title>
        <authorList>
            <person name="Bennetzen J.L."/>
            <person name="Chen S."/>
            <person name="Ma X."/>
            <person name="Wang X."/>
            <person name="Yssel A.E.J."/>
            <person name="Chaluvadi S.R."/>
            <person name="Johnson M."/>
            <person name="Gangashetty P."/>
            <person name="Hamidou F."/>
            <person name="Sanogo M.D."/>
            <person name="Zwaenepoel A."/>
            <person name="Wallace J."/>
            <person name="Van De Peer Y."/>
            <person name="Van Deynze A."/>
        </authorList>
    </citation>
    <scope>NUCLEOTIDE SEQUENCE</scope>
    <source>
        <tissue evidence="10">Leaves</tissue>
    </source>
</reference>
<evidence type="ECO:0000313" key="11">
    <source>
        <dbReference type="Proteomes" id="UP000636709"/>
    </source>
</evidence>
<evidence type="ECO:0000256" key="2">
    <source>
        <dbReference type="ARBA" id="ARBA00004718"/>
    </source>
</evidence>
<dbReference type="AlphaFoldDB" id="A0A835ADR9"/>
<dbReference type="FunFam" id="3.40.50.720:FF:000404">
    <property type="entry name" value="SUMO-activating enzyme subunit 1B-2"/>
    <property type="match status" value="1"/>
</dbReference>
<keyword evidence="5" id="KW-0007">Acetylation</keyword>
<evidence type="ECO:0000259" key="9">
    <source>
        <dbReference type="Pfam" id="PF00899"/>
    </source>
</evidence>
<gene>
    <name evidence="10" type="ORF">HU200_060798</name>
</gene>
<dbReference type="PANTHER" id="PTHR10953:SF162">
    <property type="entry name" value="SUMO-ACTIVATING ENZYME SUBUNIT 1"/>
    <property type="match status" value="1"/>
</dbReference>
<evidence type="ECO:0000256" key="6">
    <source>
        <dbReference type="ARBA" id="ARBA00023242"/>
    </source>
</evidence>
<dbReference type="Gene3D" id="3.40.50.720">
    <property type="entry name" value="NAD(P)-binding Rossmann-like Domain"/>
    <property type="match status" value="1"/>
</dbReference>
<dbReference type="OrthoDB" id="1708823at2759"/>
<organism evidence="10 11">
    <name type="scientific">Digitaria exilis</name>
    <dbReference type="NCBI Taxonomy" id="1010633"/>
    <lineage>
        <taxon>Eukaryota</taxon>
        <taxon>Viridiplantae</taxon>
        <taxon>Streptophyta</taxon>
        <taxon>Embryophyta</taxon>
        <taxon>Tracheophyta</taxon>
        <taxon>Spermatophyta</taxon>
        <taxon>Magnoliopsida</taxon>
        <taxon>Liliopsida</taxon>
        <taxon>Poales</taxon>
        <taxon>Poaceae</taxon>
        <taxon>PACMAD clade</taxon>
        <taxon>Panicoideae</taxon>
        <taxon>Panicodae</taxon>
        <taxon>Paniceae</taxon>
        <taxon>Anthephorinae</taxon>
        <taxon>Digitaria</taxon>
    </lineage>
</organism>
<comment type="subunit">
    <text evidence="8">Heterodimer of SAE1A or SAE1B and SAE2. The complex binds SUMO proteins via SAE2.</text>
</comment>
<dbReference type="EMBL" id="JACEFO010002569">
    <property type="protein sequence ID" value="KAF8656092.1"/>
    <property type="molecule type" value="Genomic_DNA"/>
</dbReference>
<evidence type="ECO:0000256" key="8">
    <source>
        <dbReference type="ARBA" id="ARBA00063459"/>
    </source>
</evidence>
<dbReference type="InterPro" id="IPR000594">
    <property type="entry name" value="ThiF_NAD_FAD-bd"/>
</dbReference>
<comment type="caution">
    <text evidence="10">The sequence shown here is derived from an EMBL/GenBank/DDBJ whole genome shotgun (WGS) entry which is preliminary data.</text>
</comment>
<evidence type="ECO:0000256" key="1">
    <source>
        <dbReference type="ARBA" id="ARBA00004123"/>
    </source>
</evidence>
<evidence type="ECO:0000313" key="10">
    <source>
        <dbReference type="EMBL" id="KAF8656092.1"/>
    </source>
</evidence>
<dbReference type="InterPro" id="IPR035985">
    <property type="entry name" value="Ubiquitin-activating_enz"/>
</dbReference>
<keyword evidence="6" id="KW-0539">Nucleus</keyword>
<dbReference type="SUPFAM" id="SSF69572">
    <property type="entry name" value="Activating enzymes of the ubiquitin-like proteins"/>
    <property type="match status" value="1"/>
</dbReference>
<comment type="subcellular location">
    <subcellularLocation>
        <location evidence="1">Nucleus</location>
    </subcellularLocation>
</comment>
<evidence type="ECO:0000256" key="3">
    <source>
        <dbReference type="ARBA" id="ARBA00005673"/>
    </source>
</evidence>
<protein>
    <recommendedName>
        <fullName evidence="7">Ubiquitin-like 1-activating enzyme E1A</fullName>
    </recommendedName>
</protein>
<keyword evidence="4" id="KW-0833">Ubl conjugation pathway</keyword>
<dbReference type="GO" id="GO:0031510">
    <property type="term" value="C:SUMO activating enzyme complex"/>
    <property type="evidence" value="ECO:0007669"/>
    <property type="project" value="TreeGrafter"/>
</dbReference>
<feature type="domain" description="THIF-type NAD/FAD binding fold" evidence="9">
    <location>
        <begin position="66"/>
        <end position="149"/>
    </location>
</feature>